<gene>
    <name evidence="5" type="ORF">JNB71_03565</name>
</gene>
<dbReference type="RefSeq" id="WP_220370446.1">
    <property type="nucleotide sequence ID" value="NZ_JAEUAO010000001.1"/>
</dbReference>
<evidence type="ECO:0000256" key="2">
    <source>
        <dbReference type="ARBA" id="ARBA00023015"/>
    </source>
</evidence>
<dbReference type="Gene3D" id="3.30.70.940">
    <property type="entry name" value="NusG, N-terminal domain"/>
    <property type="match status" value="1"/>
</dbReference>
<dbReference type="InterPro" id="IPR043425">
    <property type="entry name" value="NusG-like"/>
</dbReference>
<evidence type="ECO:0000256" key="1">
    <source>
        <dbReference type="ARBA" id="ARBA00022814"/>
    </source>
</evidence>
<evidence type="ECO:0000313" key="5">
    <source>
        <dbReference type="EMBL" id="MBW9062390.1"/>
    </source>
</evidence>
<comment type="caution">
    <text evidence="5">The sequence shown here is derived from an EMBL/GenBank/DDBJ whole genome shotgun (WGS) entry which is preliminary data.</text>
</comment>
<accession>A0ABS7H6E9</accession>
<dbReference type="EMBL" id="JAEUAO010000001">
    <property type="protein sequence ID" value="MBW9062390.1"/>
    <property type="molecule type" value="Genomic_DNA"/>
</dbReference>
<keyword evidence="1" id="KW-0889">Transcription antitermination</keyword>
<proteinExistence type="predicted"/>
<dbReference type="InterPro" id="IPR036735">
    <property type="entry name" value="NGN_dom_sf"/>
</dbReference>
<dbReference type="Pfam" id="PF02357">
    <property type="entry name" value="NusG"/>
    <property type="match status" value="1"/>
</dbReference>
<evidence type="ECO:0000313" key="6">
    <source>
        <dbReference type="Proteomes" id="UP000757604"/>
    </source>
</evidence>
<dbReference type="InterPro" id="IPR006645">
    <property type="entry name" value="NGN-like_dom"/>
</dbReference>
<dbReference type="PANTHER" id="PTHR30265">
    <property type="entry name" value="RHO-INTERACTING TRANSCRIPTION TERMINATION FACTOR NUSG"/>
    <property type="match status" value="1"/>
</dbReference>
<evidence type="ECO:0000259" key="4">
    <source>
        <dbReference type="SMART" id="SM00738"/>
    </source>
</evidence>
<dbReference type="CDD" id="cd08000">
    <property type="entry name" value="NGN"/>
    <property type="match status" value="1"/>
</dbReference>
<keyword evidence="6" id="KW-1185">Reference proteome</keyword>
<dbReference type="Proteomes" id="UP000757604">
    <property type="component" value="Unassembled WGS sequence"/>
</dbReference>
<reference evidence="5 6" key="1">
    <citation type="journal article" date="2021" name="MBio">
        <title>Poor Competitiveness of Bradyrhizobium in Pigeon Pea Root Colonization in Indian Soils.</title>
        <authorList>
            <person name="Chalasani D."/>
            <person name="Basu A."/>
            <person name="Pullabhotla S.V.S.R.N."/>
            <person name="Jorrin B."/>
            <person name="Neal A.L."/>
            <person name="Poole P.S."/>
            <person name="Podile A.R."/>
            <person name="Tkacz A."/>
        </authorList>
    </citation>
    <scope>NUCLEOTIDE SEQUENCE [LARGE SCALE GENOMIC DNA]</scope>
    <source>
        <strain evidence="5 6">HU44</strain>
    </source>
</reference>
<name>A0ABS7H6E9_9HYPH</name>
<dbReference type="PANTHER" id="PTHR30265:SF4">
    <property type="entry name" value="KOW MOTIF FAMILY PROTEIN, EXPRESSED"/>
    <property type="match status" value="1"/>
</dbReference>
<dbReference type="SUPFAM" id="SSF82679">
    <property type="entry name" value="N-utilization substance G protein NusG, N-terminal domain"/>
    <property type="match status" value="1"/>
</dbReference>
<keyword evidence="3" id="KW-0804">Transcription</keyword>
<sequence>MTMQRKIILSDRVDLMRALPALEKAANLRQMKASMLSMAGANQKGTPFWFVVQTAERREKSVEERLAKENIRCFLPLIDGGKAVRRHRVVKLLDRPALPGYLLVNLVPSAAAFCGLRRVDGVTGIVGGLENPHRVADEDLNRFKIKLGTWDAKAVHAEAFHVGDWVRFDEGPFIGFSGRIGKIHTAYAVRGMPKIAIAGTVELTIGEQRHVIKAPLALLVKL</sequence>
<protein>
    <submittedName>
        <fullName evidence="5">Antitermination protein</fullName>
    </submittedName>
</protein>
<evidence type="ECO:0000256" key="3">
    <source>
        <dbReference type="ARBA" id="ARBA00023163"/>
    </source>
</evidence>
<feature type="domain" description="NusG-like N-terminal" evidence="4">
    <location>
        <begin position="46"/>
        <end position="147"/>
    </location>
</feature>
<organism evidence="5 6">
    <name type="scientific">Rhizobium herbae</name>
    <dbReference type="NCBI Taxonomy" id="508661"/>
    <lineage>
        <taxon>Bacteria</taxon>
        <taxon>Pseudomonadati</taxon>
        <taxon>Pseudomonadota</taxon>
        <taxon>Alphaproteobacteria</taxon>
        <taxon>Hyphomicrobiales</taxon>
        <taxon>Rhizobiaceae</taxon>
        <taxon>Rhizobium/Agrobacterium group</taxon>
        <taxon>Rhizobium</taxon>
    </lineage>
</organism>
<dbReference type="SMART" id="SM00738">
    <property type="entry name" value="NGN"/>
    <property type="match status" value="1"/>
</dbReference>
<keyword evidence="2" id="KW-0805">Transcription regulation</keyword>